<keyword evidence="5" id="KW-1185">Reference proteome</keyword>
<dbReference type="EMBL" id="CAKKNE010000006">
    <property type="protein sequence ID" value="CAH0380218.1"/>
    <property type="molecule type" value="Genomic_DNA"/>
</dbReference>
<reference evidence="3" key="1">
    <citation type="submission" date="2021-01" db="EMBL/GenBank/DDBJ databases">
        <authorList>
            <person name="Corre E."/>
            <person name="Pelletier E."/>
            <person name="Niang G."/>
            <person name="Scheremetjew M."/>
            <person name="Finn R."/>
            <person name="Kale V."/>
            <person name="Holt S."/>
            <person name="Cochrane G."/>
            <person name="Meng A."/>
            <person name="Brown T."/>
            <person name="Cohen L."/>
        </authorList>
    </citation>
    <scope>NUCLEOTIDE SEQUENCE</scope>
    <source>
        <strain evidence="3">CCMP1756</strain>
    </source>
</reference>
<accession>A0A7S4A054</accession>
<reference evidence="4" key="2">
    <citation type="submission" date="2021-11" db="EMBL/GenBank/DDBJ databases">
        <authorList>
            <consortium name="Genoscope - CEA"/>
            <person name="William W."/>
        </authorList>
    </citation>
    <scope>NUCLEOTIDE SEQUENCE</scope>
</reference>
<protein>
    <recommendedName>
        <fullName evidence="2">Vacuolar protein sorting-associated protein 8 central domain-containing protein</fullName>
    </recommendedName>
</protein>
<feature type="region of interest" description="Disordered" evidence="1">
    <location>
        <begin position="1"/>
        <end position="94"/>
    </location>
</feature>
<dbReference type="InterPro" id="IPR045111">
    <property type="entry name" value="Vps41/Vps8"/>
</dbReference>
<feature type="region of interest" description="Disordered" evidence="1">
    <location>
        <begin position="125"/>
        <end position="160"/>
    </location>
</feature>
<dbReference type="SUPFAM" id="SSF50978">
    <property type="entry name" value="WD40 repeat-like"/>
    <property type="match status" value="1"/>
</dbReference>
<evidence type="ECO:0000313" key="5">
    <source>
        <dbReference type="Proteomes" id="UP000789595"/>
    </source>
</evidence>
<dbReference type="InterPro" id="IPR036322">
    <property type="entry name" value="WD40_repeat_dom_sf"/>
</dbReference>
<organism evidence="3">
    <name type="scientific">Pelagomonas calceolata</name>
    <dbReference type="NCBI Taxonomy" id="35677"/>
    <lineage>
        <taxon>Eukaryota</taxon>
        <taxon>Sar</taxon>
        <taxon>Stramenopiles</taxon>
        <taxon>Ochrophyta</taxon>
        <taxon>Pelagophyceae</taxon>
        <taxon>Pelagomonadales</taxon>
        <taxon>Pelagomonadaceae</taxon>
        <taxon>Pelagomonas</taxon>
    </lineage>
</organism>
<evidence type="ECO:0000256" key="1">
    <source>
        <dbReference type="SAM" id="MobiDB-lite"/>
    </source>
</evidence>
<dbReference type="GO" id="GO:0005770">
    <property type="term" value="C:late endosome"/>
    <property type="evidence" value="ECO:0007669"/>
    <property type="project" value="TreeGrafter"/>
</dbReference>
<dbReference type="PANTHER" id="PTHR12616">
    <property type="entry name" value="VACUOLAR PROTEIN SORTING VPS41"/>
    <property type="match status" value="1"/>
</dbReference>
<dbReference type="InterPro" id="IPR025941">
    <property type="entry name" value="Vps8_central_dom"/>
</dbReference>
<dbReference type="Pfam" id="PF23410">
    <property type="entry name" value="Beta-prop_VPS8"/>
    <property type="match status" value="1"/>
</dbReference>
<dbReference type="GO" id="GO:0030897">
    <property type="term" value="C:HOPS complex"/>
    <property type="evidence" value="ECO:0007669"/>
    <property type="project" value="TreeGrafter"/>
</dbReference>
<sequence>MDADLEAILAESDSDDGLEGGGLSLEDILKEDGASSPLQEYRAPTTNEESYSARDWAVLQQILREDDDDDDVVPEPPVPESPVHHEKKPQAAPVGPVLWRGERLAPFALRERRLVAQNESIEASPLETKRRNRSKPIDLSRGATTSSEQKPSGALKVEPLKTASRQLAANARRPELGPGAPAALGASPKFVALGTSRGLALVFDHFQEVRRVLGTASSDSVRCVALEDDVACLGHASGTLILWDVVKGSQLRKVDDAFAVSVEKVEFCCRGASDRAVAAIDSSGVVNRIVFRQRVLGGSYLHEVECLLDAKSNVTPWLSVSSTYAAFSSTSASFVVAFAPSVRVAVTWPRPQSEVDNAVVSINDDGILIRAWGCDLDALNSTEEGAAVDFVPCTLPANAVALCVVARGVMILGRDDVLRLIDRKGRQLDAVSFSSDYIASTRDTVYALQGNELQQIEARSAQQRIASLVDAGEWLEALSSQVDAVGDDASESANAIDLLRRYVALAVANAPARRAATRQLDLARSHFKMLASVCVEFCIAVDVLDVLFDDVYHAFQKASRSDVYLDLLEPYILTDKLKRLAPEVLQAFVQRFRENGKLVNVERCMLHLDPTALDFNMLTRLLKTHRLHSATYRIYVEGLGDFVAPLEIALDACHEGVDVRHRGGQALLYARYCLEGLAFPSGTAVEPTTSVLWFLLRKKRPGSDQEYPHLSLLFTVDAQASLDLLSAHLLKRTSYDATVVVNPYDNVQSASVTPPSTDPPSSYFVDGPQAACDASTKKLFLAYLAAHAARGVLVPTQSLSEEVLRYLALEGRTDDVDATEDDLDAWASLPKCLRVLQPANVSTLQKEASAKGRSEASIILLEYEAARLLDSLASEKSLENRQRAAEAVSQTIKASLAHADLDVKKRAFAFITSSISSFLEKARRLDTTVAAAIRDALPALAQVDASQTAQVIANVLPDDVAGACQALAAKPSLQFVVLDELIRTDASVDDEERAVYVELLCDSAPHRVHAYLASHDGYDVEATLELCRRHRIDDATALLLEETGDGNGALDLILRGLGRRFEVLRDAARSKVELNEAEADLRASVSAATRLCSRRSEDHESRRAWFATLDALLEAQRSLKLSRELPSTASQVRAVARDLARSYLTAAADRVPLRDVVSKLFKDHPDATLGDFRDVLTSALAMSRVDAALYDAAATCQQQDQFSRRQKDAFFANRPRHVTHLDGRALRPLTEDDPPALHNHLALMGTAPDAELILTPFDPKDPLGPWQAHSYLPEDEESVQKREEYLRKLRARNIEGAWTKVKNPGYYNKYMDCEDDPAARMRLFAEEDPYKAVVPERERVPLPPRAPPGSLDAVAKFSASLPKGLIDGTLSSESEEEDASPFTAYVKRAAKSGE</sequence>
<dbReference type="Pfam" id="PF12816">
    <property type="entry name" value="TPR_Vps8"/>
    <property type="match status" value="1"/>
</dbReference>
<dbReference type="PANTHER" id="PTHR12616:SF8">
    <property type="entry name" value="VACUOLAR PROTEIN SORTING-ASSOCIATED PROTEIN 8 HOMOLOG"/>
    <property type="match status" value="1"/>
</dbReference>
<dbReference type="GO" id="GO:0006623">
    <property type="term" value="P:protein targeting to vacuole"/>
    <property type="evidence" value="ECO:0007669"/>
    <property type="project" value="InterPro"/>
</dbReference>
<evidence type="ECO:0000313" key="3">
    <source>
        <dbReference type="EMBL" id="CAE0699456.1"/>
    </source>
</evidence>
<evidence type="ECO:0000259" key="2">
    <source>
        <dbReference type="Pfam" id="PF12816"/>
    </source>
</evidence>
<feature type="region of interest" description="Disordered" evidence="1">
    <location>
        <begin position="1368"/>
        <end position="1394"/>
    </location>
</feature>
<dbReference type="EMBL" id="HBIW01017269">
    <property type="protein sequence ID" value="CAE0699456.1"/>
    <property type="molecule type" value="Transcribed_RNA"/>
</dbReference>
<dbReference type="Proteomes" id="UP000789595">
    <property type="component" value="Unassembled WGS sequence"/>
</dbReference>
<dbReference type="OrthoDB" id="289913at2759"/>
<gene>
    <name evidence="3" type="ORF">PCAL00307_LOCUS14892</name>
    <name evidence="4" type="ORF">PECAL_6P18610</name>
</gene>
<name>A0A7S4A054_9STRA</name>
<evidence type="ECO:0000313" key="4">
    <source>
        <dbReference type="EMBL" id="CAH0380218.1"/>
    </source>
</evidence>
<dbReference type="GO" id="GO:0034058">
    <property type="term" value="P:endosomal vesicle fusion"/>
    <property type="evidence" value="ECO:0007669"/>
    <property type="project" value="TreeGrafter"/>
</dbReference>
<proteinExistence type="predicted"/>
<feature type="domain" description="Vacuolar protein sorting-associated protein 8 central" evidence="2">
    <location>
        <begin position="563"/>
        <end position="726"/>
    </location>
</feature>